<dbReference type="eggNOG" id="COG1413">
    <property type="taxonomic scope" value="Bacteria"/>
</dbReference>
<reference evidence="3 4" key="1">
    <citation type="submission" date="2013-08" db="EMBL/GenBank/DDBJ databases">
        <title>The genome sequence of Knoellia aerolata.</title>
        <authorList>
            <person name="Zhu W."/>
            <person name="Wang G."/>
        </authorList>
    </citation>
    <scope>NUCLEOTIDE SEQUENCE [LARGE SCALE GENOMIC DNA]</scope>
    <source>
        <strain evidence="3 4">DSM 18566</strain>
    </source>
</reference>
<keyword evidence="3" id="KW-0808">Transferase</keyword>
<organism evidence="3 4">
    <name type="scientific">Knoellia aerolata DSM 18566</name>
    <dbReference type="NCBI Taxonomy" id="1385519"/>
    <lineage>
        <taxon>Bacteria</taxon>
        <taxon>Bacillati</taxon>
        <taxon>Actinomycetota</taxon>
        <taxon>Actinomycetes</taxon>
        <taxon>Micrococcales</taxon>
        <taxon>Intrasporangiaceae</taxon>
        <taxon>Knoellia</taxon>
    </lineage>
</organism>
<dbReference type="Proteomes" id="UP000030013">
    <property type="component" value="Unassembled WGS sequence"/>
</dbReference>
<dbReference type="GO" id="GO:0016757">
    <property type="term" value="F:glycosyltransferase activity"/>
    <property type="evidence" value="ECO:0007669"/>
    <property type="project" value="UniProtKB-KW"/>
</dbReference>
<dbReference type="Gene3D" id="3.40.50.2000">
    <property type="entry name" value="Glycogen Phosphorylase B"/>
    <property type="match status" value="2"/>
</dbReference>
<dbReference type="InterPro" id="IPR050194">
    <property type="entry name" value="Glycosyltransferase_grp1"/>
</dbReference>
<evidence type="ECO:0000313" key="4">
    <source>
        <dbReference type="Proteomes" id="UP000030013"/>
    </source>
</evidence>
<dbReference type="AlphaFoldDB" id="A0A0A0JZM0"/>
<dbReference type="Pfam" id="PF13692">
    <property type="entry name" value="Glyco_trans_1_4"/>
    <property type="match status" value="1"/>
</dbReference>
<evidence type="ECO:0000256" key="1">
    <source>
        <dbReference type="ARBA" id="ARBA00021292"/>
    </source>
</evidence>
<comment type="caution">
    <text evidence="3">The sequence shown here is derived from an EMBL/GenBank/DDBJ whole genome shotgun (WGS) entry which is preliminary data.</text>
</comment>
<dbReference type="EMBL" id="AVPL01000003">
    <property type="protein sequence ID" value="KGN42623.1"/>
    <property type="molecule type" value="Genomic_DNA"/>
</dbReference>
<dbReference type="SUPFAM" id="SSF53756">
    <property type="entry name" value="UDP-Glycosyltransferase/glycogen phosphorylase"/>
    <property type="match status" value="1"/>
</dbReference>
<evidence type="ECO:0000313" key="3">
    <source>
        <dbReference type="EMBL" id="KGN42623.1"/>
    </source>
</evidence>
<dbReference type="STRING" id="1385519.N801_13820"/>
<evidence type="ECO:0000256" key="2">
    <source>
        <dbReference type="SAM" id="MobiDB-lite"/>
    </source>
</evidence>
<dbReference type="eggNOG" id="COG0438">
    <property type="taxonomic scope" value="Bacteria"/>
</dbReference>
<proteinExistence type="predicted"/>
<dbReference type="OrthoDB" id="2421289at2"/>
<dbReference type="PANTHER" id="PTHR45947">
    <property type="entry name" value="SULFOQUINOVOSYL TRANSFERASE SQD2"/>
    <property type="match status" value="1"/>
</dbReference>
<feature type="region of interest" description="Disordered" evidence="2">
    <location>
        <begin position="207"/>
        <end position="231"/>
    </location>
</feature>
<protein>
    <recommendedName>
        <fullName evidence="1">D-inositol 3-phosphate glycosyltransferase</fullName>
    </recommendedName>
</protein>
<name>A0A0A0JZM0_9MICO</name>
<feature type="region of interest" description="Disordered" evidence="2">
    <location>
        <begin position="135"/>
        <end position="154"/>
    </location>
</feature>
<gene>
    <name evidence="3" type="ORF">N801_13820</name>
</gene>
<dbReference type="PANTHER" id="PTHR45947:SF3">
    <property type="entry name" value="SULFOQUINOVOSYL TRANSFERASE SQD2"/>
    <property type="match status" value="1"/>
</dbReference>
<dbReference type="RefSeq" id="WP_052112523.1">
    <property type="nucleotide sequence ID" value="NZ_AVPL01000003.1"/>
</dbReference>
<accession>A0A0A0JZM0</accession>
<keyword evidence="4" id="KW-1185">Reference proteome</keyword>
<sequence>MNHTLATPTMGMLDAVRTAPSLLAAIDFIDPLVASVRDDGDAATATLRDAIDDDTDQLTAIAAVHAAAAGGVDLAGALVVPLLTSRMPFLREHAAWALRLSTPMAAAVAPLRAAMEDGGFVGMLAEATLETWGLPEPEADDVVSPPRARRTDSGRDGLTVAQLFLHADIDGSLRNAGKGDTGGIATLLVHLGDALVAEPGVSRVLTLSRSHHQGERSPDDAGAPGHHYLGVPLPGPALPSADTWPLRLGIRRGLRRALVAAAPVDVLHLRMADVGSWAASEVAHELGIPTVLTLAPDPHALIAAREASGALTRATFGAADQTEHLVFRVRLLRDLADQAAHLVAFPRPRLDRDLRELLHLDPDAGDRSLTVVPEGIDLAPLDRAVREVADAARGDAVPVATGRALAELDALLATLPPERRHLPLAITVGRLHRVKGMATLVEAWASDPASVEGCNLLVVGGDLDDPTTDEAEELARICASVARVDAADRGLLLAGHRPNGVVATWLAAVRLGRPGLSAPGGVYVSASLKEEFGIAILEAMASGLVVVTPREGGPATYVEQGVTGLLVDTTSPTALAGAVVSALELAAAPDAAARADHVRNRVAEEFGVATMASSLAAIYSEVSRDAARHQP</sequence>
<dbReference type="GO" id="GO:1901137">
    <property type="term" value="P:carbohydrate derivative biosynthetic process"/>
    <property type="evidence" value="ECO:0007669"/>
    <property type="project" value="UniProtKB-ARBA"/>
</dbReference>